<dbReference type="EMBL" id="CAJVCH010571485">
    <property type="protein sequence ID" value="CAG7837626.1"/>
    <property type="molecule type" value="Genomic_DNA"/>
</dbReference>
<dbReference type="GO" id="GO:0006582">
    <property type="term" value="P:melanin metabolic process"/>
    <property type="evidence" value="ECO:0007669"/>
    <property type="project" value="UniProtKB-ARBA"/>
</dbReference>
<evidence type="ECO:0000256" key="8">
    <source>
        <dbReference type="SAM" id="MobiDB-lite"/>
    </source>
</evidence>
<keyword evidence="5" id="KW-0479">Metal-binding</keyword>
<evidence type="ECO:0000256" key="4">
    <source>
        <dbReference type="ARBA" id="ARBA00022525"/>
    </source>
</evidence>
<reference evidence="10" key="1">
    <citation type="submission" date="2021-06" db="EMBL/GenBank/DDBJ databases">
        <authorList>
            <person name="Hodson N. C."/>
            <person name="Mongue J. A."/>
            <person name="Jaron S. K."/>
        </authorList>
    </citation>
    <scope>NUCLEOTIDE SEQUENCE</scope>
</reference>
<dbReference type="Pfam" id="PF03723">
    <property type="entry name" value="Hemocyanin_C"/>
    <property type="match status" value="1"/>
</dbReference>
<dbReference type="InterPro" id="IPR002227">
    <property type="entry name" value="Tyrosinase_Cu-bd"/>
</dbReference>
<evidence type="ECO:0000256" key="2">
    <source>
        <dbReference type="ARBA" id="ARBA00004613"/>
    </source>
</evidence>
<dbReference type="PROSITE" id="PS00210">
    <property type="entry name" value="HEMOCYANIN_2"/>
    <property type="match status" value="1"/>
</dbReference>
<dbReference type="Pfam" id="PF00372">
    <property type="entry name" value="Hemocyanin_M"/>
    <property type="match status" value="1"/>
</dbReference>
<proteinExistence type="inferred from homology"/>
<dbReference type="InterPro" id="IPR000896">
    <property type="entry name" value="Hemocyanin/hexamerin_mid_dom"/>
</dbReference>
<feature type="region of interest" description="Disordered" evidence="8">
    <location>
        <begin position="760"/>
        <end position="800"/>
    </location>
</feature>
<comment type="caution">
    <text evidence="10">The sequence shown here is derived from an EMBL/GenBank/DDBJ whole genome shotgun (WGS) entry which is preliminary data.</text>
</comment>
<keyword evidence="11" id="KW-1185">Reference proteome</keyword>
<dbReference type="Pfam" id="PF03722">
    <property type="entry name" value="Hemocyanin_N"/>
    <property type="match status" value="1"/>
</dbReference>
<dbReference type="GO" id="GO:0005576">
    <property type="term" value="C:extracellular region"/>
    <property type="evidence" value="ECO:0007669"/>
    <property type="project" value="UniProtKB-SubCell"/>
</dbReference>
<evidence type="ECO:0000259" key="9">
    <source>
        <dbReference type="PROSITE" id="PS00498"/>
    </source>
</evidence>
<comment type="subcellular location">
    <subcellularLocation>
        <location evidence="2">Secreted</location>
    </subcellularLocation>
</comment>
<dbReference type="InterPro" id="IPR005203">
    <property type="entry name" value="Hemocyanin_C"/>
</dbReference>
<dbReference type="GO" id="GO:0046872">
    <property type="term" value="F:metal ion binding"/>
    <property type="evidence" value="ECO:0007669"/>
    <property type="project" value="UniProtKB-KW"/>
</dbReference>
<keyword evidence="7" id="KW-1015">Disulfide bond</keyword>
<evidence type="ECO:0000256" key="5">
    <source>
        <dbReference type="ARBA" id="ARBA00022723"/>
    </source>
</evidence>
<organism evidence="10 11">
    <name type="scientific">Allacma fusca</name>
    <dbReference type="NCBI Taxonomy" id="39272"/>
    <lineage>
        <taxon>Eukaryota</taxon>
        <taxon>Metazoa</taxon>
        <taxon>Ecdysozoa</taxon>
        <taxon>Arthropoda</taxon>
        <taxon>Hexapoda</taxon>
        <taxon>Collembola</taxon>
        <taxon>Symphypleona</taxon>
        <taxon>Sminthuridae</taxon>
        <taxon>Allacma</taxon>
    </lineage>
</organism>
<evidence type="ECO:0000256" key="6">
    <source>
        <dbReference type="ARBA" id="ARBA00023008"/>
    </source>
</evidence>
<accession>A0A8J2LTN4</accession>
<protein>
    <recommendedName>
        <fullName evidence="9">Tyrosinase copper-binding domain-containing protein</fullName>
    </recommendedName>
</protein>
<feature type="non-terminal residue" evidence="10">
    <location>
        <position position="1"/>
    </location>
</feature>
<gene>
    <name evidence="10" type="ORF">AFUS01_LOCUS46710</name>
</gene>
<dbReference type="PROSITE" id="PS00498">
    <property type="entry name" value="TYROSINASE_2"/>
    <property type="match status" value="1"/>
</dbReference>
<keyword evidence="6" id="KW-0186">Copper</keyword>
<dbReference type="InterPro" id="IPR013788">
    <property type="entry name" value="Hemocyanin/hexamerin"/>
</dbReference>
<evidence type="ECO:0000256" key="3">
    <source>
        <dbReference type="ARBA" id="ARBA00009928"/>
    </source>
</evidence>
<dbReference type="InterPro" id="IPR005204">
    <property type="entry name" value="Hemocyanin_N"/>
</dbReference>
<sequence>RTILIARVPIEKEALEGWLSAIWEKLPKGRVGKAQNQDDMEKATSSVVQQEVTAYAKSKGRTVISIKIPMPKVMPNLSSVRAACPRKAAFSFFYPPHQDAMYELFQVFMKPETVEDFIATVAYCRDSDMMNPRLFLYAYSKACLTRKDTRGFQFPSLYEVMPDVFVNTVVVRQAEEYSGMPMEARKVLTANGPSMMAQAMANPDGDLNPDVESPAQERQIFNRSYTGRDFNPENKLAYFREDMGVNSHHHHWHVVYAPKEKLDRKGELFYYMHHNLVARYDAERLSNGLPRVIPLDITTRPIIAEAYFSKLTAENSKMAYAGRQANTPVADIDIPPDPDAGMPDLDRVNIEDMRKSKDRILEAIDSGFFIKREELEDGRLKLTQVPAFPDGTSSVTDPGVDILGNLMESNDFSINQKFYGDLHNDGHRIMSRVHDPRGHFKESYGAVGDLPTAMRDPAFYRWHKFIDEMFEYYKRQMKPYTEAQLIWEPIQVENISVQIKGNAAPAPNILKTYWMQSDIDLGRGLDIRRSLSREGAIWARITHLNHEEFQYKINVINNSTTPVRGTFRIFMAPRDNEHGQRLYYIQQRLLFFEMDKFVHTVPPGRQEVVRESTESAITIPWEQSFKDLEDQLQDGPKEIPHIAVCGCGWPQHMLVPRGLPQGMFFDLFVMVTNAEEDIPEGSEPNPDVKCKESISFCGILNKKYPDLKPMGFPFDREPSKIKSNQADMMDKDPQHLSGFIGNKPNMKAVEIKIIHETRKVKLRGNGAPPEMPVREPELATSKRTKNRPNRNGRESPDYFD</sequence>
<evidence type="ECO:0000256" key="1">
    <source>
        <dbReference type="ARBA" id="ARBA00001973"/>
    </source>
</evidence>
<name>A0A8J2LTN4_9HEXA</name>
<evidence type="ECO:0000313" key="10">
    <source>
        <dbReference type="EMBL" id="CAG7837626.1"/>
    </source>
</evidence>
<dbReference type="PANTHER" id="PTHR11511">
    <property type="entry name" value="LARVAL STORAGE PROTEIN/PHENOLOXIDASE"/>
    <property type="match status" value="1"/>
</dbReference>
<feature type="compositionally biased region" description="Basic and acidic residues" evidence="8">
    <location>
        <begin position="791"/>
        <end position="800"/>
    </location>
</feature>
<keyword evidence="4" id="KW-0964">Secreted</keyword>
<feature type="domain" description="Tyrosinase copper-binding" evidence="9">
    <location>
        <begin position="456"/>
        <end position="467"/>
    </location>
</feature>
<comment type="similarity">
    <text evidence="3">Belongs to the tyrosinase family.</text>
</comment>
<dbReference type="AlphaFoldDB" id="A0A8J2LTN4"/>
<comment type="cofactor">
    <cofactor evidence="1">
        <name>Cu(2+)</name>
        <dbReference type="ChEBI" id="CHEBI:29036"/>
    </cofactor>
</comment>
<evidence type="ECO:0000256" key="7">
    <source>
        <dbReference type="ARBA" id="ARBA00023157"/>
    </source>
</evidence>
<dbReference type="OrthoDB" id="8119704at2759"/>
<dbReference type="PANTHER" id="PTHR11511:SF4">
    <property type="entry name" value="PHENOLOXIDASE 2-RELATED"/>
    <property type="match status" value="1"/>
</dbReference>
<evidence type="ECO:0000313" key="11">
    <source>
        <dbReference type="Proteomes" id="UP000708208"/>
    </source>
</evidence>
<dbReference type="Proteomes" id="UP000708208">
    <property type="component" value="Unassembled WGS sequence"/>
</dbReference>
<dbReference type="GO" id="GO:0004503">
    <property type="term" value="F:tyrosinase activity"/>
    <property type="evidence" value="ECO:0007669"/>
    <property type="project" value="UniProtKB-ARBA"/>
</dbReference>